<dbReference type="Gene3D" id="2.60.200.60">
    <property type="match status" value="1"/>
</dbReference>
<dbReference type="EMBL" id="JADBEB010000001">
    <property type="protein sequence ID" value="MBE1489291.1"/>
    <property type="molecule type" value="Genomic_DNA"/>
</dbReference>
<dbReference type="RefSeq" id="WP_192768783.1">
    <property type="nucleotide sequence ID" value="NZ_JADBEB010000001.1"/>
</dbReference>
<proteinExistence type="predicted"/>
<evidence type="ECO:0000313" key="2">
    <source>
        <dbReference type="EMBL" id="MBE1489291.1"/>
    </source>
</evidence>
<comment type="caution">
    <text evidence="2">The sequence shown here is derived from an EMBL/GenBank/DDBJ whole genome shotgun (WGS) entry which is preliminary data.</text>
</comment>
<evidence type="ECO:0000256" key="1">
    <source>
        <dbReference type="SAM" id="MobiDB-lite"/>
    </source>
</evidence>
<dbReference type="Pfam" id="PF05488">
    <property type="entry name" value="PAAR_motif"/>
    <property type="match status" value="1"/>
</dbReference>
<dbReference type="AlphaFoldDB" id="A0A927M9Z5"/>
<sequence length="112" mass="10470">MPPAARIGDRVGHGAPTGTVGLPGVAAAGPGPAGGVGRVLIGGLPAAVVGTVCGCPVPPPHQALGPGNVVLPGPPPPRGQVLIGGFPAARVGDRTSCSAVIMTGALNVIIGG</sequence>
<organism evidence="2 3">
    <name type="scientific">Plantactinospora soyae</name>
    <dbReference type="NCBI Taxonomy" id="1544732"/>
    <lineage>
        <taxon>Bacteria</taxon>
        <taxon>Bacillati</taxon>
        <taxon>Actinomycetota</taxon>
        <taxon>Actinomycetes</taxon>
        <taxon>Micromonosporales</taxon>
        <taxon>Micromonosporaceae</taxon>
        <taxon>Plantactinospora</taxon>
    </lineage>
</organism>
<evidence type="ECO:0000313" key="3">
    <source>
        <dbReference type="Proteomes" id="UP000649753"/>
    </source>
</evidence>
<dbReference type="InterPro" id="IPR008727">
    <property type="entry name" value="PAAR_motif"/>
</dbReference>
<gene>
    <name evidence="2" type="ORF">H4W31_004929</name>
</gene>
<accession>A0A927M9Z5</accession>
<feature type="region of interest" description="Disordered" evidence="1">
    <location>
        <begin position="1"/>
        <end position="20"/>
    </location>
</feature>
<keyword evidence="3" id="KW-1185">Reference proteome</keyword>
<name>A0A927M9Z5_9ACTN</name>
<protein>
    <submittedName>
        <fullName evidence="2">Zn-binding protein involved in type VI secretion</fullName>
    </submittedName>
</protein>
<reference evidence="2" key="1">
    <citation type="submission" date="2020-10" db="EMBL/GenBank/DDBJ databases">
        <title>Sequencing the genomes of 1000 actinobacteria strains.</title>
        <authorList>
            <person name="Klenk H.-P."/>
        </authorList>
    </citation>
    <scope>NUCLEOTIDE SEQUENCE</scope>
    <source>
        <strain evidence="2">DSM 46832</strain>
    </source>
</reference>
<dbReference type="Proteomes" id="UP000649753">
    <property type="component" value="Unassembled WGS sequence"/>
</dbReference>